<evidence type="ECO:0000313" key="1">
    <source>
        <dbReference type="EMBL" id="KAF9650839.1"/>
    </source>
</evidence>
<dbReference type="EMBL" id="MU117980">
    <property type="protein sequence ID" value="KAF9650839.1"/>
    <property type="molecule type" value="Genomic_DNA"/>
</dbReference>
<accession>A0ACB6ZMM8</accession>
<dbReference type="Proteomes" id="UP000886501">
    <property type="component" value="Unassembled WGS sequence"/>
</dbReference>
<name>A0ACB6ZMM8_THEGA</name>
<comment type="caution">
    <text evidence="1">The sequence shown here is derived from an EMBL/GenBank/DDBJ whole genome shotgun (WGS) entry which is preliminary data.</text>
</comment>
<sequence>MSTYRPTDRTITHEYHQPITSLAFDPVSDILWTGSSSGAVVAYCTPQAIRGVSFPVGGGQPVQKLVAGDTYVRACGLTGQGVGSWTKGGVNKWYSRTTAKTTSFSNASGTTRGLAIATDAQELIYLNELTGDVIRRTSVPGIINQLHFSHSLLLAGSSDGYIRSYDIRNPSRRNDSAENSVCAHAGGVQGLQSSGNYVYSIGWGYRQSIPFPNPLVKVYDLRTFKPLPPVPFSDGPAFICSLPKKDTGLVIVSNQGLVNIVDCTDPNVNEFYQLDAHAIISSAAVSPTGAYLAFGDQSGMITIFTAVDGSEQTPFNGFVEGQPIDWADLPEELPHIDWTDSTPLNAIGMPHYSTLLLSSWTKAFVPNRPKYFPPPDVIPPQILNTMKLNDNIAYAAVPKELRGRRNMVADVKKDSSARFRSGKRANVSTFPSDVDAVPVDEIGEIPRVYRRVEIEYSKFGVEDFDFGFYNKTSYSGLETHILNSYTNSVVQAMHYVYPIRRLAKSHITLNCPREHCLLCEFGFVVRMLEDAKGINCQASNFCKTVGVLAQGKGLIELVDYGRMPAGTDYAQIIQSFHRFFVDHLVAEGDIASSNPVIVPDLSSYPPPPLTQLVGISAQTDITCLSCRATRSKHNTTHILEMVYPRSTGTPESSVDFNSIIQDSLLREVTYKATCPFCRRVAVFESRRSLTTEDLPRVLAVNTSVFNQENIKFWLDAKKRRFLTPRISLHGQIDGVDDSEAAVYELRSLVIQVITHHRHSHLVAIVKVPGSEEDPENISPWFVFNDFAVRNISEEEALNFPDLWKATAQVPAVLYLERVDTREKINFNALPEEIDTSVLSRDSNISLNRDSSRIKHDLLHPSELPRAGMLVAIDAEFVSMQQEETEFRSDGTKKVIRPARLSLARVSVLRGDGPKAGVPFVDDHIHTSEMIVDYLTEYSGIKYGDLDPHLSPHTLTPLKIVYKKLRALVDRGCVFIGHGLSKDFRIINIFVPPEQVIDTVDLYFVKARQRRLSLKFLTWFVLGENIQTETHDSIEDARSALRLYMAYYEFEENGTFDEKLEELYREGKANVRRSCGETREA</sequence>
<proteinExistence type="predicted"/>
<reference evidence="1" key="2">
    <citation type="journal article" date="2020" name="Nat. Commun.">
        <title>Large-scale genome sequencing of mycorrhizal fungi provides insights into the early evolution of symbiotic traits.</title>
        <authorList>
            <person name="Miyauchi S."/>
            <person name="Kiss E."/>
            <person name="Kuo A."/>
            <person name="Drula E."/>
            <person name="Kohler A."/>
            <person name="Sanchez-Garcia M."/>
            <person name="Morin E."/>
            <person name="Andreopoulos B."/>
            <person name="Barry K.W."/>
            <person name="Bonito G."/>
            <person name="Buee M."/>
            <person name="Carver A."/>
            <person name="Chen C."/>
            <person name="Cichocki N."/>
            <person name="Clum A."/>
            <person name="Culley D."/>
            <person name="Crous P.W."/>
            <person name="Fauchery L."/>
            <person name="Girlanda M."/>
            <person name="Hayes R.D."/>
            <person name="Keri Z."/>
            <person name="LaButti K."/>
            <person name="Lipzen A."/>
            <person name="Lombard V."/>
            <person name="Magnuson J."/>
            <person name="Maillard F."/>
            <person name="Murat C."/>
            <person name="Nolan M."/>
            <person name="Ohm R.A."/>
            <person name="Pangilinan J."/>
            <person name="Pereira M.F."/>
            <person name="Perotto S."/>
            <person name="Peter M."/>
            <person name="Pfister S."/>
            <person name="Riley R."/>
            <person name="Sitrit Y."/>
            <person name="Stielow J.B."/>
            <person name="Szollosi G."/>
            <person name="Zifcakova L."/>
            <person name="Stursova M."/>
            <person name="Spatafora J.W."/>
            <person name="Tedersoo L."/>
            <person name="Vaario L.M."/>
            <person name="Yamada A."/>
            <person name="Yan M."/>
            <person name="Wang P."/>
            <person name="Xu J."/>
            <person name="Bruns T."/>
            <person name="Baldrian P."/>
            <person name="Vilgalys R."/>
            <person name="Dunand C."/>
            <person name="Henrissat B."/>
            <person name="Grigoriev I.V."/>
            <person name="Hibbett D."/>
            <person name="Nagy L.G."/>
            <person name="Martin F.M."/>
        </authorList>
    </citation>
    <scope>NUCLEOTIDE SEQUENCE</scope>
    <source>
        <strain evidence="1">P2</strain>
    </source>
</reference>
<gene>
    <name evidence="1" type="ORF">BDM02DRAFT_3092333</name>
</gene>
<reference evidence="1" key="1">
    <citation type="submission" date="2019-10" db="EMBL/GenBank/DDBJ databases">
        <authorList>
            <consortium name="DOE Joint Genome Institute"/>
            <person name="Kuo A."/>
            <person name="Miyauchi S."/>
            <person name="Kiss E."/>
            <person name="Drula E."/>
            <person name="Kohler A."/>
            <person name="Sanchez-Garcia M."/>
            <person name="Andreopoulos B."/>
            <person name="Barry K.W."/>
            <person name="Bonito G."/>
            <person name="Buee M."/>
            <person name="Carver A."/>
            <person name="Chen C."/>
            <person name="Cichocki N."/>
            <person name="Clum A."/>
            <person name="Culley D."/>
            <person name="Crous P.W."/>
            <person name="Fauchery L."/>
            <person name="Girlanda M."/>
            <person name="Hayes R."/>
            <person name="Keri Z."/>
            <person name="Labutti K."/>
            <person name="Lipzen A."/>
            <person name="Lombard V."/>
            <person name="Magnuson J."/>
            <person name="Maillard F."/>
            <person name="Morin E."/>
            <person name="Murat C."/>
            <person name="Nolan M."/>
            <person name="Ohm R."/>
            <person name="Pangilinan J."/>
            <person name="Pereira M."/>
            <person name="Perotto S."/>
            <person name="Peter M."/>
            <person name="Riley R."/>
            <person name="Sitrit Y."/>
            <person name="Stielow B."/>
            <person name="Szollosi G."/>
            <person name="Zifcakova L."/>
            <person name="Stursova M."/>
            <person name="Spatafora J.W."/>
            <person name="Tedersoo L."/>
            <person name="Vaario L.-M."/>
            <person name="Yamada A."/>
            <person name="Yan M."/>
            <person name="Wang P."/>
            <person name="Xu J."/>
            <person name="Bruns T."/>
            <person name="Baldrian P."/>
            <person name="Vilgalys R."/>
            <person name="Henrissat B."/>
            <person name="Grigoriev I.V."/>
            <person name="Hibbett D."/>
            <person name="Nagy L.G."/>
            <person name="Martin F.M."/>
        </authorList>
    </citation>
    <scope>NUCLEOTIDE SEQUENCE</scope>
    <source>
        <strain evidence="1">P2</strain>
    </source>
</reference>
<organism evidence="1 2">
    <name type="scientific">Thelephora ganbajun</name>
    <name type="common">Ganba fungus</name>
    <dbReference type="NCBI Taxonomy" id="370292"/>
    <lineage>
        <taxon>Eukaryota</taxon>
        <taxon>Fungi</taxon>
        <taxon>Dikarya</taxon>
        <taxon>Basidiomycota</taxon>
        <taxon>Agaricomycotina</taxon>
        <taxon>Agaricomycetes</taxon>
        <taxon>Thelephorales</taxon>
        <taxon>Thelephoraceae</taxon>
        <taxon>Thelephora</taxon>
    </lineage>
</organism>
<evidence type="ECO:0000313" key="2">
    <source>
        <dbReference type="Proteomes" id="UP000886501"/>
    </source>
</evidence>
<keyword evidence="2" id="KW-1185">Reference proteome</keyword>
<protein>
    <submittedName>
        <fullName evidence="1">PAB-dependent poly-A-specific ribonuclease subunit PAN2</fullName>
    </submittedName>
</protein>